<sequence>MRTIDNVSTAGAVLVGATVFAVSLYSLYADYTSFKPTLNIAVDLALLFLSAIIIGGSLNLRKRLTGYEVAAERAFDEVVYSRLKPIIDEVAIGIVEINALRKKVEDVENKISVVERLATEQKLTPEYKVNFYFRALIAMLFYLGTFIFMTQYTLPYLHLVTILLFIYWWLFITHEFEIFNKGEALIMFAAPVLIAPSSYLLLRVFIGTAATQAIMFLISGVYAYYYYNLAKGLVGGEKKKLSEILKITFRKKD</sequence>
<accession>A0ABZ3H4M5</accession>
<keyword evidence="1" id="KW-0812">Transmembrane</keyword>
<keyword evidence="1" id="KW-1133">Transmembrane helix</keyword>
<feature type="transmembrane region" description="Helical" evidence="1">
    <location>
        <begin position="184"/>
        <end position="206"/>
    </location>
</feature>
<feature type="transmembrane region" description="Helical" evidence="1">
    <location>
        <begin position="155"/>
        <end position="172"/>
    </location>
</feature>
<feature type="transmembrane region" description="Helical" evidence="1">
    <location>
        <begin position="7"/>
        <end position="28"/>
    </location>
</feature>
<organism evidence="2 3">
    <name type="scientific">Geoglobus acetivorans</name>
    <dbReference type="NCBI Taxonomy" id="565033"/>
    <lineage>
        <taxon>Archaea</taxon>
        <taxon>Methanobacteriati</taxon>
        <taxon>Methanobacteriota</taxon>
        <taxon>Archaeoglobi</taxon>
        <taxon>Archaeoglobales</taxon>
        <taxon>Archaeoglobaceae</taxon>
        <taxon>Geoglobus</taxon>
    </lineage>
</organism>
<protein>
    <submittedName>
        <fullName evidence="2">Uncharacterized protein</fullName>
    </submittedName>
</protein>
<dbReference type="EMBL" id="CP087714">
    <property type="protein sequence ID" value="XAT64094.1"/>
    <property type="molecule type" value="Genomic_DNA"/>
</dbReference>
<evidence type="ECO:0000256" key="1">
    <source>
        <dbReference type="SAM" id="Phobius"/>
    </source>
</evidence>
<dbReference type="Proteomes" id="UP001492541">
    <property type="component" value="Chromosome"/>
</dbReference>
<name>A0ABZ3H4M5_GEOAI</name>
<feature type="transmembrane region" description="Helical" evidence="1">
    <location>
        <begin position="131"/>
        <end position="149"/>
    </location>
</feature>
<reference evidence="2 3" key="1">
    <citation type="submission" date="2021-11" db="EMBL/GenBank/DDBJ databases">
        <title>Whole genome of Geoglobus acetivorans.</title>
        <authorList>
            <person name="Liu D."/>
        </authorList>
    </citation>
    <scope>NUCLEOTIDE SEQUENCE [LARGE SCALE GENOMIC DNA]</scope>
    <source>
        <strain evidence="2 3">SBH6</strain>
    </source>
</reference>
<feature type="transmembrane region" description="Helical" evidence="1">
    <location>
        <begin position="212"/>
        <end position="230"/>
    </location>
</feature>
<gene>
    <name evidence="2" type="ORF">LPQ35_01635</name>
</gene>
<keyword evidence="3" id="KW-1185">Reference proteome</keyword>
<keyword evidence="1" id="KW-0472">Membrane</keyword>
<evidence type="ECO:0000313" key="2">
    <source>
        <dbReference type="EMBL" id="XAT64094.1"/>
    </source>
</evidence>
<feature type="transmembrane region" description="Helical" evidence="1">
    <location>
        <begin position="40"/>
        <end position="60"/>
    </location>
</feature>
<dbReference type="GeneID" id="90448346"/>
<proteinExistence type="predicted"/>
<dbReference type="RefSeq" id="WP_193806478.1">
    <property type="nucleotide sequence ID" value="NZ_CP087714.1"/>
</dbReference>
<evidence type="ECO:0000313" key="3">
    <source>
        <dbReference type="Proteomes" id="UP001492541"/>
    </source>
</evidence>